<comment type="subcellular location">
    <subcellularLocation>
        <location evidence="1">Membrane</location>
        <topology evidence="1">Multi-pass membrane protein</topology>
    </subcellularLocation>
</comment>
<dbReference type="OrthoDB" id="331948at2759"/>
<dbReference type="EC" id="2.3.1.225" evidence="10"/>
<evidence type="ECO:0000256" key="6">
    <source>
        <dbReference type="ARBA" id="ARBA00023139"/>
    </source>
</evidence>
<dbReference type="AlphaFoldDB" id="A0A9W8G8K9"/>
<evidence type="ECO:0000256" key="9">
    <source>
        <dbReference type="ARBA" id="ARBA00048048"/>
    </source>
</evidence>
<comment type="similarity">
    <text evidence="10">Belongs to the DHHC palmitoyltransferase family.</text>
</comment>
<evidence type="ECO:0000256" key="2">
    <source>
        <dbReference type="ARBA" id="ARBA00022679"/>
    </source>
</evidence>
<feature type="region of interest" description="Disordered" evidence="11">
    <location>
        <begin position="377"/>
        <end position="512"/>
    </location>
</feature>
<organism evidence="13 14">
    <name type="scientific">Coemansia spiralis</name>
    <dbReference type="NCBI Taxonomy" id="417178"/>
    <lineage>
        <taxon>Eukaryota</taxon>
        <taxon>Fungi</taxon>
        <taxon>Fungi incertae sedis</taxon>
        <taxon>Zoopagomycota</taxon>
        <taxon>Kickxellomycotina</taxon>
        <taxon>Kickxellomycetes</taxon>
        <taxon>Kickxellales</taxon>
        <taxon>Kickxellaceae</taxon>
        <taxon>Coemansia</taxon>
    </lineage>
</organism>
<evidence type="ECO:0000259" key="12">
    <source>
        <dbReference type="Pfam" id="PF01529"/>
    </source>
</evidence>
<keyword evidence="7" id="KW-0449">Lipoprotein</keyword>
<evidence type="ECO:0000256" key="10">
    <source>
        <dbReference type="RuleBase" id="RU079119"/>
    </source>
</evidence>
<evidence type="ECO:0000313" key="13">
    <source>
        <dbReference type="EMBL" id="KAJ2678290.1"/>
    </source>
</evidence>
<comment type="domain">
    <text evidence="10">The DHHC domain is required for palmitoyltransferase activity.</text>
</comment>
<evidence type="ECO:0000256" key="5">
    <source>
        <dbReference type="ARBA" id="ARBA00023136"/>
    </source>
</evidence>
<dbReference type="Pfam" id="PF01529">
    <property type="entry name" value="DHHC"/>
    <property type="match status" value="1"/>
</dbReference>
<dbReference type="PANTHER" id="PTHR12246">
    <property type="entry name" value="PALMITOYLTRANSFERASE ZDHHC16"/>
    <property type="match status" value="1"/>
</dbReference>
<dbReference type="InterPro" id="IPR039859">
    <property type="entry name" value="PFA4/ZDH16/20/ERF2-like"/>
</dbReference>
<dbReference type="PROSITE" id="PS50216">
    <property type="entry name" value="DHHC"/>
    <property type="match status" value="1"/>
</dbReference>
<feature type="transmembrane region" description="Helical" evidence="10">
    <location>
        <begin position="52"/>
        <end position="70"/>
    </location>
</feature>
<dbReference type="Proteomes" id="UP001151518">
    <property type="component" value="Unassembled WGS sequence"/>
</dbReference>
<dbReference type="InterPro" id="IPR001594">
    <property type="entry name" value="Palmitoyltrfase_DHHC"/>
</dbReference>
<evidence type="ECO:0000256" key="7">
    <source>
        <dbReference type="ARBA" id="ARBA00023288"/>
    </source>
</evidence>
<evidence type="ECO:0000256" key="1">
    <source>
        <dbReference type="ARBA" id="ARBA00004141"/>
    </source>
</evidence>
<reference evidence="13" key="1">
    <citation type="submission" date="2022-07" db="EMBL/GenBank/DDBJ databases">
        <title>Phylogenomic reconstructions and comparative analyses of Kickxellomycotina fungi.</title>
        <authorList>
            <person name="Reynolds N.K."/>
            <person name="Stajich J.E."/>
            <person name="Barry K."/>
            <person name="Grigoriev I.V."/>
            <person name="Crous P."/>
            <person name="Smith M.E."/>
        </authorList>
    </citation>
    <scope>NUCLEOTIDE SEQUENCE</scope>
    <source>
        <strain evidence="13">NRRL 3115</strain>
    </source>
</reference>
<comment type="catalytic activity">
    <reaction evidence="9 10">
        <text>L-cysteinyl-[protein] + hexadecanoyl-CoA = S-hexadecanoyl-L-cysteinyl-[protein] + CoA</text>
        <dbReference type="Rhea" id="RHEA:36683"/>
        <dbReference type="Rhea" id="RHEA-COMP:10131"/>
        <dbReference type="Rhea" id="RHEA-COMP:11032"/>
        <dbReference type="ChEBI" id="CHEBI:29950"/>
        <dbReference type="ChEBI" id="CHEBI:57287"/>
        <dbReference type="ChEBI" id="CHEBI:57379"/>
        <dbReference type="ChEBI" id="CHEBI:74151"/>
        <dbReference type="EC" id="2.3.1.225"/>
    </reaction>
</comment>
<feature type="compositionally biased region" description="Acidic residues" evidence="11">
    <location>
        <begin position="391"/>
        <end position="408"/>
    </location>
</feature>
<keyword evidence="8 10" id="KW-0012">Acyltransferase</keyword>
<dbReference type="GO" id="GO:0019706">
    <property type="term" value="F:protein-cysteine S-palmitoyltransferase activity"/>
    <property type="evidence" value="ECO:0007669"/>
    <property type="project" value="UniProtKB-EC"/>
</dbReference>
<keyword evidence="5 10" id="KW-0472">Membrane</keyword>
<evidence type="ECO:0000313" key="14">
    <source>
        <dbReference type="Proteomes" id="UP001151518"/>
    </source>
</evidence>
<proteinExistence type="inferred from homology"/>
<gene>
    <name evidence="13" type="primary">PFA4</name>
    <name evidence="13" type="ORF">GGI25_002462</name>
</gene>
<feature type="domain" description="Palmitoyltransferase DHHC" evidence="12">
    <location>
        <begin position="103"/>
        <end position="233"/>
    </location>
</feature>
<dbReference type="EMBL" id="JANBTW010000022">
    <property type="protein sequence ID" value="KAJ2678290.1"/>
    <property type="molecule type" value="Genomic_DNA"/>
</dbReference>
<dbReference type="GO" id="GO:0016020">
    <property type="term" value="C:membrane"/>
    <property type="evidence" value="ECO:0007669"/>
    <property type="project" value="UniProtKB-SubCell"/>
</dbReference>
<evidence type="ECO:0000256" key="3">
    <source>
        <dbReference type="ARBA" id="ARBA00022692"/>
    </source>
</evidence>
<sequence length="512" mass="56556">MTLSAANDSAYDAEFDVGKLYVWGVSILIGFIGYSSQIFVFWGYLGGPSLKALFVLGVFNFLLHLLYYNYYLAATVEPGHVPLGWEPPRDGANVYELKRDTLKPRYCRLCKGFKPPRTHHCSDCDRCVLKMDHHCPWTNNCVGFNNQAHFLRFVYTVDVTCAMAILLHSLRLYELVIDSLNGTYYVRQPTQTEVAFLIINITLASLVLLFVGILSGYHLYLVGNNTTTIESREKDRVARLIKSKKCKPTPYPYDLGIVRNFKSVFGNNVLLWWVPKRAVGTGLNFPIKEGLTPPVYWPPPGYSREVSTPDKIEQRCNPMESKTIYSGPGGVQVVAEVDDDGETVIRQYSQSTDPAALECGGQDGGYRERAGNGAILTGFFDSGKEDKSESGEGDWDNDDDDYDSDDDFAGVQPTSLSSGVSLPGRPAIPGAPLSGASSTLQKRNVFGASRQRSSYGDKLADYTRTGPGANDPNVSNANYVDSDKNHNNDDDDDNIPLLHAGSRKPELQKTAA</sequence>
<keyword evidence="3 10" id="KW-0812">Transmembrane</keyword>
<protein>
    <recommendedName>
        <fullName evidence="10">Palmitoyltransferase</fullName>
        <ecNumber evidence="10">2.3.1.225</ecNumber>
    </recommendedName>
</protein>
<name>A0A9W8G8K9_9FUNG</name>
<feature type="transmembrane region" description="Helical" evidence="10">
    <location>
        <begin position="194"/>
        <end position="220"/>
    </location>
</feature>
<feature type="compositionally biased region" description="Basic and acidic residues" evidence="11">
    <location>
        <begin position="503"/>
        <end position="512"/>
    </location>
</feature>
<keyword evidence="6" id="KW-0564">Palmitate</keyword>
<evidence type="ECO:0000256" key="11">
    <source>
        <dbReference type="SAM" id="MobiDB-lite"/>
    </source>
</evidence>
<evidence type="ECO:0000256" key="8">
    <source>
        <dbReference type="ARBA" id="ARBA00023315"/>
    </source>
</evidence>
<keyword evidence="2 10" id="KW-0808">Transferase</keyword>
<accession>A0A9W8G8K9</accession>
<feature type="transmembrane region" description="Helical" evidence="10">
    <location>
        <begin position="20"/>
        <end position="45"/>
    </location>
</feature>
<keyword evidence="4 10" id="KW-1133">Transmembrane helix</keyword>
<evidence type="ECO:0000256" key="4">
    <source>
        <dbReference type="ARBA" id="ARBA00022989"/>
    </source>
</evidence>
<comment type="caution">
    <text evidence="13">The sequence shown here is derived from an EMBL/GenBank/DDBJ whole genome shotgun (WGS) entry which is preliminary data.</text>
</comment>